<dbReference type="Gene3D" id="3.60.60.10">
    <property type="entry name" value="Penicillin V Acylase, Chain A"/>
    <property type="match status" value="1"/>
</dbReference>
<dbReference type="PANTHER" id="PTHR34180:SF1">
    <property type="entry name" value="BETA-ALANYL-DOPAMINE_CARCININE HYDROLASE"/>
    <property type="match status" value="1"/>
</dbReference>
<dbReference type="InterPro" id="IPR005079">
    <property type="entry name" value="Peptidase_C45_hydrolase"/>
</dbReference>
<dbReference type="Gene3D" id="1.10.10.2120">
    <property type="match status" value="1"/>
</dbReference>
<dbReference type="OrthoDB" id="189997at2759"/>
<evidence type="ECO:0000259" key="1">
    <source>
        <dbReference type="Pfam" id="PF03417"/>
    </source>
</evidence>
<organism evidence="2 3">
    <name type="scientific">Myriangium duriaei CBS 260.36</name>
    <dbReference type="NCBI Taxonomy" id="1168546"/>
    <lineage>
        <taxon>Eukaryota</taxon>
        <taxon>Fungi</taxon>
        <taxon>Dikarya</taxon>
        <taxon>Ascomycota</taxon>
        <taxon>Pezizomycotina</taxon>
        <taxon>Dothideomycetes</taxon>
        <taxon>Dothideomycetidae</taxon>
        <taxon>Myriangiales</taxon>
        <taxon>Myriangiaceae</taxon>
        <taxon>Myriangium</taxon>
    </lineage>
</organism>
<comment type="caution">
    <text evidence="2">The sequence shown here is derived from an EMBL/GenBank/DDBJ whole genome shotgun (WGS) entry which is preliminary data.</text>
</comment>
<feature type="domain" description="Peptidase C45 hydrolase" evidence="1">
    <location>
        <begin position="118"/>
        <end position="337"/>
    </location>
</feature>
<accession>A0A9P4J288</accession>
<dbReference type="Proteomes" id="UP000799439">
    <property type="component" value="Unassembled WGS sequence"/>
</dbReference>
<keyword evidence="3" id="KW-1185">Reference proteome</keyword>
<name>A0A9P4J288_9PEZI</name>
<reference evidence="2" key="1">
    <citation type="journal article" date="2020" name="Stud. Mycol.">
        <title>101 Dothideomycetes genomes: a test case for predicting lifestyles and emergence of pathogens.</title>
        <authorList>
            <person name="Haridas S."/>
            <person name="Albert R."/>
            <person name="Binder M."/>
            <person name="Bloem J."/>
            <person name="Labutti K."/>
            <person name="Salamov A."/>
            <person name="Andreopoulos B."/>
            <person name="Baker S."/>
            <person name="Barry K."/>
            <person name="Bills G."/>
            <person name="Bluhm B."/>
            <person name="Cannon C."/>
            <person name="Castanera R."/>
            <person name="Culley D."/>
            <person name="Daum C."/>
            <person name="Ezra D."/>
            <person name="Gonzalez J."/>
            <person name="Henrissat B."/>
            <person name="Kuo A."/>
            <person name="Liang C."/>
            <person name="Lipzen A."/>
            <person name="Lutzoni F."/>
            <person name="Magnuson J."/>
            <person name="Mondo S."/>
            <person name="Nolan M."/>
            <person name="Ohm R."/>
            <person name="Pangilinan J."/>
            <person name="Park H.-J."/>
            <person name="Ramirez L."/>
            <person name="Alfaro M."/>
            <person name="Sun H."/>
            <person name="Tritt A."/>
            <person name="Yoshinaga Y."/>
            <person name="Zwiers L.-H."/>
            <person name="Turgeon B."/>
            <person name="Goodwin S."/>
            <person name="Spatafora J."/>
            <person name="Crous P."/>
            <person name="Grigoriev I."/>
        </authorList>
    </citation>
    <scope>NUCLEOTIDE SEQUENCE</scope>
    <source>
        <strain evidence="2">CBS 260.36</strain>
    </source>
</reference>
<gene>
    <name evidence="2" type="ORF">K461DRAFT_240494</name>
</gene>
<dbReference type="EMBL" id="ML996085">
    <property type="protein sequence ID" value="KAF2153126.1"/>
    <property type="molecule type" value="Genomic_DNA"/>
</dbReference>
<proteinExistence type="predicted"/>
<dbReference type="AlphaFoldDB" id="A0A9P4J288"/>
<dbReference type="Pfam" id="PF03417">
    <property type="entry name" value="AAT"/>
    <property type="match status" value="1"/>
</dbReference>
<dbReference type="PANTHER" id="PTHR34180">
    <property type="entry name" value="PEPTIDASE C45"/>
    <property type="match status" value="1"/>
</dbReference>
<evidence type="ECO:0000313" key="3">
    <source>
        <dbReference type="Proteomes" id="UP000799439"/>
    </source>
</evidence>
<dbReference type="InterPro" id="IPR047801">
    <property type="entry name" value="Peptidase_C45"/>
</dbReference>
<evidence type="ECO:0000313" key="2">
    <source>
        <dbReference type="EMBL" id="KAF2153126.1"/>
    </source>
</evidence>
<dbReference type="NCBIfam" id="NF040521">
    <property type="entry name" value="C45_proenzyme"/>
    <property type="match status" value="1"/>
</dbReference>
<sequence length="348" mass="39304">MTTTLPQIECFGTPYEIGFAHGTQARTQIAGSIRFYTRLFQENCKKSWPEVQTIADQFVPQIRKSWPDLLEEMEGVADGAQTDLLTIVALNVRTEINFGLFSDGCTALSWRTEDENGGSSFLAQNWDWETPQRENLVLLDVRKANCPRIKMVTEAGIIGKIGMNENGVGVCLNAIREKGMDATKIPCHLGLRMVLESRSRDEAVAKLEKYGVASSCHMLVADATGGVGLEWNANEGRRIHMNNNGQVFHSNHFVHRDMEGKDKLWLEDSKFRIKRVETLCRELDGLDMVGLQRVFRDEENYPAAICRKQEGGTHSETLFNIIMDLTKREMRVTVGRPVHALEQIDVRC</sequence>
<dbReference type="InterPro" id="IPR047794">
    <property type="entry name" value="C45_proenzyme-like"/>
</dbReference>
<protein>
    <submittedName>
        <fullName evidence="2">AAT-domain-containing protein</fullName>
    </submittedName>
</protein>